<proteinExistence type="predicted"/>
<evidence type="ECO:0000313" key="3">
    <source>
        <dbReference type="Proteomes" id="UP001165080"/>
    </source>
</evidence>
<reference evidence="2 3" key="1">
    <citation type="journal article" date="2023" name="Commun. Biol.">
        <title>Reorganization of the ancestral sex-determining regions during the evolution of trioecy in Pleodorina starrii.</title>
        <authorList>
            <person name="Takahashi K."/>
            <person name="Suzuki S."/>
            <person name="Kawai-Toyooka H."/>
            <person name="Yamamoto K."/>
            <person name="Hamaji T."/>
            <person name="Ootsuki R."/>
            <person name="Yamaguchi H."/>
            <person name="Kawachi M."/>
            <person name="Higashiyama T."/>
            <person name="Nozaki H."/>
        </authorList>
    </citation>
    <scope>NUCLEOTIDE SEQUENCE [LARGE SCALE GENOMIC DNA]</scope>
    <source>
        <strain evidence="2 3">NIES-4479</strain>
    </source>
</reference>
<feature type="region of interest" description="Disordered" evidence="1">
    <location>
        <begin position="183"/>
        <end position="235"/>
    </location>
</feature>
<name>A0A9W6FAE6_9CHLO</name>
<dbReference type="AlphaFoldDB" id="A0A9W6FAE6"/>
<feature type="region of interest" description="Disordered" evidence="1">
    <location>
        <begin position="85"/>
        <end position="155"/>
    </location>
</feature>
<evidence type="ECO:0000313" key="2">
    <source>
        <dbReference type="EMBL" id="GLC61606.1"/>
    </source>
</evidence>
<feature type="compositionally biased region" description="Pro residues" evidence="1">
    <location>
        <begin position="186"/>
        <end position="201"/>
    </location>
</feature>
<gene>
    <name evidence="2" type="primary">PLESTMB000619</name>
    <name evidence="2" type="ORF">PLESTB_001781900</name>
</gene>
<evidence type="ECO:0000256" key="1">
    <source>
        <dbReference type="SAM" id="MobiDB-lite"/>
    </source>
</evidence>
<dbReference type="EMBL" id="BRXU01000048">
    <property type="protein sequence ID" value="GLC61606.1"/>
    <property type="molecule type" value="Genomic_DNA"/>
</dbReference>
<dbReference type="Proteomes" id="UP001165080">
    <property type="component" value="Unassembled WGS sequence"/>
</dbReference>
<feature type="compositionally biased region" description="Polar residues" evidence="1">
    <location>
        <begin position="203"/>
        <end position="221"/>
    </location>
</feature>
<organism evidence="2 3">
    <name type="scientific">Pleodorina starrii</name>
    <dbReference type="NCBI Taxonomy" id="330485"/>
    <lineage>
        <taxon>Eukaryota</taxon>
        <taxon>Viridiplantae</taxon>
        <taxon>Chlorophyta</taxon>
        <taxon>core chlorophytes</taxon>
        <taxon>Chlorophyceae</taxon>
        <taxon>CS clade</taxon>
        <taxon>Chlamydomonadales</taxon>
        <taxon>Volvocaceae</taxon>
        <taxon>Pleodorina</taxon>
    </lineage>
</organism>
<feature type="compositionally biased region" description="Polar residues" evidence="1">
    <location>
        <begin position="115"/>
        <end position="128"/>
    </location>
</feature>
<accession>A0A9W6FAE6</accession>
<comment type="caution">
    <text evidence="2">The sequence shown here is derived from an EMBL/GenBank/DDBJ whole genome shotgun (WGS) entry which is preliminary data.</text>
</comment>
<protein>
    <submittedName>
        <fullName evidence="2">Uncharacterized protein</fullName>
    </submittedName>
</protein>
<keyword evidence="3" id="KW-1185">Reference proteome</keyword>
<sequence>MHAYCHKSQSQSYSPKYQYDAAGGGGGDGGVLPLLPTLLLLLLRSHTSAGRAEGGGANPVPNASAALPPSFVKAVRAVHPAHPNNVSTVEFEQQEKPTTPPSSALIPPHHKHQHPYTNQPNPSLRFTSPPTTHHPPPTTHRHLTAHPTRNQASSQATANGWPLLLLLYGSVFSCCTTQRVPTQCAPTPPTPPPHSVLPAAPPSMSSPETRSAAFETSTAGDQRSAAITRGGVSPG</sequence>